<evidence type="ECO:0000259" key="2">
    <source>
        <dbReference type="Pfam" id="PF13439"/>
    </source>
</evidence>
<dbReference type="PANTHER" id="PTHR45947">
    <property type="entry name" value="SULFOQUINOVOSYL TRANSFERASE SQD2"/>
    <property type="match status" value="1"/>
</dbReference>
<reference evidence="3" key="1">
    <citation type="submission" date="2018-06" db="EMBL/GenBank/DDBJ databases">
        <authorList>
            <person name="Zhirakovskaya E."/>
        </authorList>
    </citation>
    <scope>NUCLEOTIDE SEQUENCE</scope>
</reference>
<evidence type="ECO:0000259" key="1">
    <source>
        <dbReference type="Pfam" id="PF00534"/>
    </source>
</evidence>
<proteinExistence type="predicted"/>
<name>A0A3B0Y299_9ZZZZ</name>
<dbReference type="InterPro" id="IPR001296">
    <property type="entry name" value="Glyco_trans_1"/>
</dbReference>
<feature type="domain" description="Glycosyltransferase subfamily 4-like N-terminal" evidence="2">
    <location>
        <begin position="14"/>
        <end position="182"/>
    </location>
</feature>
<accession>A0A3B0Y299</accession>
<gene>
    <name evidence="3" type="ORF">MNBD_GAMMA14-2168</name>
</gene>
<sequence length="407" mass="44712">MNIVMLTNTFTPHVGGVARSVSAFTAEYRRRGHRVLVVAPEFDNQPAGEQDVVRVPAIQRFNGSDFAAPLPVFSLLGDELDSFQPDIVHAHHPYLLGMTAMRIARYRKLPLVFTHHTLYEQYTHYVPADSPAFRRFVIELATRYANLCDQVFAPSESIAALLDKRGVTAPVTVVPTGVDVERFAQGDGTGFREQHGIPVDTFVVGHLGRLAPEKNLEFLAGAVAHFLKAAPGAHFLVVGKGPSETVIRSLFDRAGLAGRLHFAGILQPPELVDAYHAMDVFAFASQSETQGMVLTEAMAAGVPVVGLDAPGVREVVRDRDNGRLLHEETIESFASALHWIAALPGSARQQLRLGARETAQAFSMQCSADKALACYQALRDKRFASRSDEYEQWRCVADLVKAEWDIL</sequence>
<dbReference type="InterPro" id="IPR028098">
    <property type="entry name" value="Glyco_trans_4-like_N"/>
</dbReference>
<dbReference type="PANTHER" id="PTHR45947:SF3">
    <property type="entry name" value="SULFOQUINOVOSYL TRANSFERASE SQD2"/>
    <property type="match status" value="1"/>
</dbReference>
<feature type="non-terminal residue" evidence="3">
    <location>
        <position position="407"/>
    </location>
</feature>
<dbReference type="Pfam" id="PF00534">
    <property type="entry name" value="Glycos_transf_1"/>
    <property type="match status" value="1"/>
</dbReference>
<dbReference type="Gene3D" id="3.40.50.2000">
    <property type="entry name" value="Glycogen Phosphorylase B"/>
    <property type="match status" value="2"/>
</dbReference>
<keyword evidence="3" id="KW-0808">Transferase</keyword>
<protein>
    <submittedName>
        <fullName evidence="3">Glycosyltransferase</fullName>
    </submittedName>
</protein>
<dbReference type="Pfam" id="PF13439">
    <property type="entry name" value="Glyco_transf_4"/>
    <property type="match status" value="1"/>
</dbReference>
<feature type="domain" description="Glycosyl transferase family 1" evidence="1">
    <location>
        <begin position="192"/>
        <end position="353"/>
    </location>
</feature>
<organism evidence="3">
    <name type="scientific">hydrothermal vent metagenome</name>
    <dbReference type="NCBI Taxonomy" id="652676"/>
    <lineage>
        <taxon>unclassified sequences</taxon>
        <taxon>metagenomes</taxon>
        <taxon>ecological metagenomes</taxon>
    </lineage>
</organism>
<evidence type="ECO:0000313" key="3">
    <source>
        <dbReference type="EMBL" id="VAW74805.1"/>
    </source>
</evidence>
<dbReference type="SUPFAM" id="SSF53756">
    <property type="entry name" value="UDP-Glycosyltransferase/glycogen phosphorylase"/>
    <property type="match status" value="1"/>
</dbReference>
<dbReference type="GO" id="GO:0016757">
    <property type="term" value="F:glycosyltransferase activity"/>
    <property type="evidence" value="ECO:0007669"/>
    <property type="project" value="InterPro"/>
</dbReference>
<dbReference type="AlphaFoldDB" id="A0A3B0Y299"/>
<dbReference type="InterPro" id="IPR050194">
    <property type="entry name" value="Glycosyltransferase_grp1"/>
</dbReference>
<dbReference type="EMBL" id="UOFM01000109">
    <property type="protein sequence ID" value="VAW74805.1"/>
    <property type="molecule type" value="Genomic_DNA"/>
</dbReference>